<protein>
    <recommendedName>
        <fullName evidence="3">DUF2993 domain-containing protein</fullName>
    </recommendedName>
</protein>
<dbReference type="Proteomes" id="UP000000844">
    <property type="component" value="Chromosome"/>
</dbReference>
<organism evidence="1 2">
    <name type="scientific">Stackebrandtia nassauensis (strain DSM 44728 / CIP 108903 / NRRL B-16338 / NBRC 102104 / LLR-40K-21)</name>
    <dbReference type="NCBI Taxonomy" id="446470"/>
    <lineage>
        <taxon>Bacteria</taxon>
        <taxon>Bacillati</taxon>
        <taxon>Actinomycetota</taxon>
        <taxon>Actinomycetes</taxon>
        <taxon>Glycomycetales</taxon>
        <taxon>Glycomycetaceae</taxon>
        <taxon>Stackebrandtia</taxon>
    </lineage>
</organism>
<evidence type="ECO:0008006" key="3">
    <source>
        <dbReference type="Google" id="ProtNLM"/>
    </source>
</evidence>
<dbReference type="RefSeq" id="WP_013021557.1">
    <property type="nucleotide sequence ID" value="NC_013947.1"/>
</dbReference>
<gene>
    <name evidence="1" type="ordered locus">Snas_6370</name>
</gene>
<dbReference type="OrthoDB" id="3215846at2"/>
<name>D3Q4A1_STANL</name>
<proteinExistence type="predicted"/>
<evidence type="ECO:0000313" key="1">
    <source>
        <dbReference type="EMBL" id="ADD45986.1"/>
    </source>
</evidence>
<evidence type="ECO:0000313" key="2">
    <source>
        <dbReference type="Proteomes" id="UP000000844"/>
    </source>
</evidence>
<reference evidence="1 2" key="1">
    <citation type="journal article" date="2009" name="Stand. Genomic Sci.">
        <title>Complete genome sequence of Stackebrandtia nassauensis type strain (LLR-40K-21).</title>
        <authorList>
            <person name="Munk C."/>
            <person name="Lapidus A."/>
            <person name="Copeland A."/>
            <person name="Jando M."/>
            <person name="Mayilraj S."/>
            <person name="Glavina Del Rio T."/>
            <person name="Nolan M."/>
            <person name="Chen F."/>
            <person name="Lucas S."/>
            <person name="Tice H."/>
            <person name="Cheng J.F."/>
            <person name="Han C."/>
            <person name="Detter J.C."/>
            <person name="Bruce D."/>
            <person name="Goodwin L."/>
            <person name="Chain P."/>
            <person name="Pitluck S."/>
            <person name="Goker M."/>
            <person name="Ovchinikova G."/>
            <person name="Pati A."/>
            <person name="Ivanova N."/>
            <person name="Mavromatis K."/>
            <person name="Chen A."/>
            <person name="Palaniappan K."/>
            <person name="Land M."/>
            <person name="Hauser L."/>
            <person name="Chang Y.J."/>
            <person name="Jeffries C.D."/>
            <person name="Bristow J."/>
            <person name="Eisen J.A."/>
            <person name="Markowitz V."/>
            <person name="Hugenholtz P."/>
            <person name="Kyrpides N.C."/>
            <person name="Klenk H.P."/>
        </authorList>
    </citation>
    <scope>NUCLEOTIDE SEQUENCE [LARGE SCALE GENOMIC DNA]</scope>
    <source>
        <strain evidence="2">DSM 44728 / CIP 108903 / NRRL B-16338 / NBRC 102104 / LLR-40K-21</strain>
    </source>
</reference>
<dbReference type="KEGG" id="sna:Snas_6370"/>
<dbReference type="EMBL" id="CP001778">
    <property type="protein sequence ID" value="ADD45986.1"/>
    <property type="molecule type" value="Genomic_DNA"/>
</dbReference>
<dbReference type="InterPro" id="IPR021373">
    <property type="entry name" value="DUF2993"/>
</dbReference>
<keyword evidence="2" id="KW-1185">Reference proteome</keyword>
<sequence>MAKSSPRKKAIVWITTIVILLAVLVIGDRVAASIAGDQLSQVIANKATENDVKSAKPPVVTMGGFPFLTQVIAGEYTRIDIELVEVGNDTITLPKLDIIAHDVQADMSTAMGGSGPVKASRMEAEADISYDSLTKSIENTTNAEISAKDDSTLEIKLTMEVAGQQVEVVGGATVDVTDNKLVIQAQEFKPAEGQLPQGGDAVMNEVAQKFNKEIPLPSMPFDLKLGDPKFADDHIAVTATAKDVPLSG</sequence>
<dbReference type="eggNOG" id="ENOG5033A8R">
    <property type="taxonomic scope" value="Bacteria"/>
</dbReference>
<dbReference type="HOGENOM" id="CLU_036478_2_0_11"/>
<dbReference type="Pfam" id="PF11209">
    <property type="entry name" value="LmeA"/>
    <property type="match status" value="1"/>
</dbReference>
<dbReference type="STRING" id="446470.Snas_6370"/>
<dbReference type="AlphaFoldDB" id="D3Q4A1"/>
<accession>D3Q4A1</accession>